<evidence type="ECO:0000313" key="2">
    <source>
        <dbReference type="Proteomes" id="UP000307440"/>
    </source>
</evidence>
<sequence length="61" mass="6864">MIVTRDARYPLRSGSIFDPVYGWDEMGTTETISSGSMYLHVQSSFLCKLGTMQCRSDGHSR</sequence>
<reference evidence="1 2" key="1">
    <citation type="journal article" date="2019" name="Nat. Ecol. Evol.">
        <title>Megaphylogeny resolves global patterns of mushroom evolution.</title>
        <authorList>
            <person name="Varga T."/>
            <person name="Krizsan K."/>
            <person name="Foldi C."/>
            <person name="Dima B."/>
            <person name="Sanchez-Garcia M."/>
            <person name="Sanchez-Ramirez S."/>
            <person name="Szollosi G.J."/>
            <person name="Szarkandi J.G."/>
            <person name="Papp V."/>
            <person name="Albert L."/>
            <person name="Andreopoulos W."/>
            <person name="Angelini C."/>
            <person name="Antonin V."/>
            <person name="Barry K.W."/>
            <person name="Bougher N.L."/>
            <person name="Buchanan P."/>
            <person name="Buyck B."/>
            <person name="Bense V."/>
            <person name="Catcheside P."/>
            <person name="Chovatia M."/>
            <person name="Cooper J."/>
            <person name="Damon W."/>
            <person name="Desjardin D."/>
            <person name="Finy P."/>
            <person name="Geml J."/>
            <person name="Haridas S."/>
            <person name="Hughes K."/>
            <person name="Justo A."/>
            <person name="Karasinski D."/>
            <person name="Kautmanova I."/>
            <person name="Kiss B."/>
            <person name="Kocsube S."/>
            <person name="Kotiranta H."/>
            <person name="LaButti K.M."/>
            <person name="Lechner B.E."/>
            <person name="Liimatainen K."/>
            <person name="Lipzen A."/>
            <person name="Lukacs Z."/>
            <person name="Mihaltcheva S."/>
            <person name="Morgado L.N."/>
            <person name="Niskanen T."/>
            <person name="Noordeloos M.E."/>
            <person name="Ohm R.A."/>
            <person name="Ortiz-Santana B."/>
            <person name="Ovrebo C."/>
            <person name="Racz N."/>
            <person name="Riley R."/>
            <person name="Savchenko A."/>
            <person name="Shiryaev A."/>
            <person name="Soop K."/>
            <person name="Spirin V."/>
            <person name="Szebenyi C."/>
            <person name="Tomsovsky M."/>
            <person name="Tulloss R.E."/>
            <person name="Uehling J."/>
            <person name="Grigoriev I.V."/>
            <person name="Vagvolgyi C."/>
            <person name="Papp T."/>
            <person name="Martin F.M."/>
            <person name="Miettinen O."/>
            <person name="Hibbett D.S."/>
            <person name="Nagy L.G."/>
        </authorList>
    </citation>
    <scope>NUCLEOTIDE SEQUENCE [LARGE SCALE GENOMIC DNA]</scope>
    <source>
        <strain evidence="1 2">CBS 121175</strain>
    </source>
</reference>
<accession>A0A5C3KCT1</accession>
<gene>
    <name evidence="1" type="ORF">FA15DRAFT_297116</name>
</gene>
<name>A0A5C3KCT1_COPMA</name>
<keyword evidence="2" id="KW-1185">Reference proteome</keyword>
<dbReference type="AlphaFoldDB" id="A0A5C3KCT1"/>
<protein>
    <submittedName>
        <fullName evidence="1">Uncharacterized protein</fullName>
    </submittedName>
</protein>
<organism evidence="1 2">
    <name type="scientific">Coprinopsis marcescibilis</name>
    <name type="common">Agaric fungus</name>
    <name type="synonym">Psathyrella marcescibilis</name>
    <dbReference type="NCBI Taxonomy" id="230819"/>
    <lineage>
        <taxon>Eukaryota</taxon>
        <taxon>Fungi</taxon>
        <taxon>Dikarya</taxon>
        <taxon>Basidiomycota</taxon>
        <taxon>Agaricomycotina</taxon>
        <taxon>Agaricomycetes</taxon>
        <taxon>Agaricomycetidae</taxon>
        <taxon>Agaricales</taxon>
        <taxon>Agaricineae</taxon>
        <taxon>Psathyrellaceae</taxon>
        <taxon>Coprinopsis</taxon>
    </lineage>
</organism>
<dbReference type="Proteomes" id="UP000307440">
    <property type="component" value="Unassembled WGS sequence"/>
</dbReference>
<evidence type="ECO:0000313" key="1">
    <source>
        <dbReference type="EMBL" id="TFK17899.1"/>
    </source>
</evidence>
<proteinExistence type="predicted"/>
<dbReference type="EMBL" id="ML210451">
    <property type="protein sequence ID" value="TFK17899.1"/>
    <property type="molecule type" value="Genomic_DNA"/>
</dbReference>